<comment type="function">
    <text evidence="6">Catalyzes juvenile hormone hydrolysis.</text>
</comment>
<comment type="subcellular location">
    <subcellularLocation>
        <location evidence="6">Endoplasmic reticulum membrane</location>
    </subcellularLocation>
    <subcellularLocation>
        <location evidence="2">Microsome membrane</location>
        <topology evidence="2">Single-pass membrane protein</topology>
    </subcellularLocation>
</comment>
<feature type="active site" description="Proton donor" evidence="7">
    <location>
        <position position="343"/>
    </location>
</feature>
<dbReference type="EMBL" id="JABDTM020001500">
    <property type="protein sequence ID" value="KAH0822537.1"/>
    <property type="molecule type" value="Genomic_DNA"/>
</dbReference>
<feature type="active site" description="Nucleophile" evidence="7">
    <location>
        <position position="211"/>
    </location>
</feature>
<dbReference type="InterPro" id="IPR010497">
    <property type="entry name" value="Epoxide_hydro_N"/>
</dbReference>
<accession>A0A8J6HYG6</accession>
<name>A0A8J6HYG6_TENMO</name>
<evidence type="ECO:0000256" key="2">
    <source>
        <dbReference type="ARBA" id="ARBA00004111"/>
    </source>
</evidence>
<evidence type="ECO:0000256" key="6">
    <source>
        <dbReference type="PIRNR" id="PIRNR001112"/>
    </source>
</evidence>
<keyword evidence="4 6" id="KW-0058">Aromatic hydrocarbons catabolism</keyword>
<dbReference type="SUPFAM" id="SSF53474">
    <property type="entry name" value="alpha/beta-Hydrolases"/>
    <property type="match status" value="1"/>
</dbReference>
<dbReference type="GO" id="GO:0033961">
    <property type="term" value="F:cis-stilbene-oxide hydrolase activity"/>
    <property type="evidence" value="ECO:0007669"/>
    <property type="project" value="UniProtKB-UniRule"/>
</dbReference>
<keyword evidence="6" id="KW-0256">Endoplasmic reticulum</keyword>
<comment type="catalytic activity">
    <reaction evidence="6">
        <text>cis-stilbene oxide + H2O = (1R,2R)-hydrobenzoin</text>
        <dbReference type="Rhea" id="RHEA:23900"/>
        <dbReference type="ChEBI" id="CHEBI:15377"/>
        <dbReference type="ChEBI" id="CHEBI:50004"/>
        <dbReference type="ChEBI" id="CHEBI:50014"/>
        <dbReference type="EC" id="3.3.2.9"/>
    </reaction>
</comment>
<feature type="domain" description="Epoxide hydrolase N-terminal" evidence="8">
    <location>
        <begin position="52"/>
        <end position="146"/>
    </location>
</feature>
<dbReference type="EC" id="3.3.2.9" evidence="6"/>
<dbReference type="InterPro" id="IPR016292">
    <property type="entry name" value="Epoxide_hydrolase"/>
</dbReference>
<dbReference type="PANTHER" id="PTHR21661">
    <property type="entry name" value="EPOXIDE HYDROLASE 1-RELATED"/>
    <property type="match status" value="1"/>
</dbReference>
<evidence type="ECO:0000313" key="10">
    <source>
        <dbReference type="Proteomes" id="UP000719412"/>
    </source>
</evidence>
<dbReference type="Pfam" id="PF06441">
    <property type="entry name" value="EHN"/>
    <property type="match status" value="1"/>
</dbReference>
<dbReference type="PRINTS" id="PR00412">
    <property type="entry name" value="EPOXHYDRLASE"/>
</dbReference>
<evidence type="ECO:0000256" key="1">
    <source>
        <dbReference type="ARBA" id="ARBA00000221"/>
    </source>
</evidence>
<keyword evidence="5 6" id="KW-0378">Hydrolase</keyword>
<comment type="similarity">
    <text evidence="3 6">Belongs to the peptidase S33 family.</text>
</comment>
<comment type="catalytic activity">
    <reaction evidence="1 6">
        <text>1-(4-methoxyphenyl)-N-methyl-N-[(3-methyloxetan-3-yl)methyl]methanamine + H2O = 2-{[(4-methoxybenzyl)(methyl)amino]methyl}-2-methylpropane-1,3-diol</text>
        <dbReference type="Rhea" id="RHEA:55764"/>
        <dbReference type="ChEBI" id="CHEBI:15377"/>
        <dbReference type="ChEBI" id="CHEBI:139161"/>
        <dbReference type="ChEBI" id="CHEBI:139164"/>
        <dbReference type="EC" id="3.3.2.9"/>
    </reaction>
</comment>
<dbReference type="AlphaFoldDB" id="A0A8J6HYG6"/>
<dbReference type="InterPro" id="IPR029058">
    <property type="entry name" value="AB_hydrolase_fold"/>
</dbReference>
<dbReference type="Gene3D" id="3.40.50.1820">
    <property type="entry name" value="alpha/beta hydrolase"/>
    <property type="match status" value="1"/>
</dbReference>
<reference evidence="9" key="1">
    <citation type="journal article" date="2020" name="J Insects Food Feed">
        <title>The yellow mealworm (Tenebrio molitor) genome: a resource for the emerging insects as food and feed industry.</title>
        <authorList>
            <person name="Eriksson T."/>
            <person name="Andere A."/>
            <person name="Kelstrup H."/>
            <person name="Emery V."/>
            <person name="Picard C."/>
        </authorList>
    </citation>
    <scope>NUCLEOTIDE SEQUENCE</scope>
    <source>
        <strain evidence="9">Stoneville</strain>
        <tissue evidence="9">Whole head</tissue>
    </source>
</reference>
<gene>
    <name evidence="9" type="ORF">GEV33_000254</name>
</gene>
<evidence type="ECO:0000256" key="3">
    <source>
        <dbReference type="ARBA" id="ARBA00010088"/>
    </source>
</evidence>
<reference evidence="9" key="2">
    <citation type="submission" date="2021-08" db="EMBL/GenBank/DDBJ databases">
        <authorList>
            <person name="Eriksson T."/>
        </authorList>
    </citation>
    <scope>NUCLEOTIDE SEQUENCE</scope>
    <source>
        <strain evidence="9">Stoneville</strain>
        <tissue evidence="9">Whole head</tissue>
    </source>
</reference>
<evidence type="ECO:0000256" key="7">
    <source>
        <dbReference type="PIRSR" id="PIRSR001112-1"/>
    </source>
</evidence>
<dbReference type="InterPro" id="IPR000639">
    <property type="entry name" value="Epox_hydrolase-like"/>
</dbReference>
<organism evidence="9 10">
    <name type="scientific">Tenebrio molitor</name>
    <name type="common">Yellow mealworm beetle</name>
    <dbReference type="NCBI Taxonomy" id="7067"/>
    <lineage>
        <taxon>Eukaryota</taxon>
        <taxon>Metazoa</taxon>
        <taxon>Ecdysozoa</taxon>
        <taxon>Arthropoda</taxon>
        <taxon>Hexapoda</taxon>
        <taxon>Insecta</taxon>
        <taxon>Pterygota</taxon>
        <taxon>Neoptera</taxon>
        <taxon>Endopterygota</taxon>
        <taxon>Coleoptera</taxon>
        <taxon>Polyphaga</taxon>
        <taxon>Cucujiformia</taxon>
        <taxon>Tenebrionidae</taxon>
        <taxon>Tenebrio</taxon>
    </lineage>
</organism>
<evidence type="ECO:0000256" key="4">
    <source>
        <dbReference type="ARBA" id="ARBA00022797"/>
    </source>
</evidence>
<dbReference type="PANTHER" id="PTHR21661:SF35">
    <property type="entry name" value="EPOXIDE HYDROLASE"/>
    <property type="match status" value="1"/>
</dbReference>
<evidence type="ECO:0000256" key="5">
    <source>
        <dbReference type="ARBA" id="ARBA00022801"/>
    </source>
</evidence>
<dbReference type="Proteomes" id="UP000719412">
    <property type="component" value="Unassembled WGS sequence"/>
</dbReference>
<protein>
    <recommendedName>
        <fullName evidence="6">Epoxide hydrolase</fullName>
        <ecNumber evidence="6">3.3.2.9</ecNumber>
    </recommendedName>
</protein>
<keyword evidence="6" id="KW-0472">Membrane</keyword>
<feature type="active site" description="Proton acceptor" evidence="7">
    <location>
        <position position="399"/>
    </location>
</feature>
<dbReference type="PIRSF" id="PIRSF001112">
    <property type="entry name" value="Epoxide_hydrolase"/>
    <property type="match status" value="1"/>
</dbReference>
<keyword evidence="10" id="KW-1185">Reference proteome</keyword>
<sequence length="429" mass="49329">MGCGCLAVTAIILIVILKLVDEVRKLFKIPPLPYLEDTWWGPRDKSEEDTSIKPFTISVPEEVISDLHQRLKNARPLIQPLEGIQQQYGFNTRLLSKIVDFWRTEYNWKERETFLNKFPQFTVSIQGHKVLSLLLLHGWPGSVREFYEMIPLLTTPQPGRNFVFEVIVPSLPGYGFSEGAVRPGLGVVQMAVVFKNFMNRLGFEKYYIQGDWGLLLYKTWLHYFRNRSLVCIQTYVCFYPTLLVKKEHVHKIYPLSSKFAGTLLELGYLHLQATKLDTVGVALNDSPIGLAAYILEKFITGTNPAWKNLEDGGLTKKFTYTDLLDNIMIYWVTNSITTSIRLYSESLNKAQMKLKINKIPITVPAACARFSYGLVYTPRAILEEKYKNIVHESDYDAGHFAAFEEPKILADDIFIGIEKMELFHKNMLY</sequence>
<evidence type="ECO:0000259" key="8">
    <source>
        <dbReference type="Pfam" id="PF06441"/>
    </source>
</evidence>
<evidence type="ECO:0000313" key="9">
    <source>
        <dbReference type="EMBL" id="KAH0822537.1"/>
    </source>
</evidence>
<dbReference type="GO" id="GO:0005789">
    <property type="term" value="C:endoplasmic reticulum membrane"/>
    <property type="evidence" value="ECO:0007669"/>
    <property type="project" value="UniProtKB-SubCell"/>
</dbReference>
<comment type="caution">
    <text evidence="9">The sequence shown here is derived from an EMBL/GenBank/DDBJ whole genome shotgun (WGS) entry which is preliminary data.</text>
</comment>
<dbReference type="GO" id="GO:0097176">
    <property type="term" value="P:epoxide metabolic process"/>
    <property type="evidence" value="ECO:0007669"/>
    <property type="project" value="TreeGrafter"/>
</dbReference>
<proteinExistence type="inferred from homology"/>